<keyword evidence="5" id="KW-0107">Calcium channel</keyword>
<evidence type="ECO:0000313" key="18">
    <source>
        <dbReference type="Proteomes" id="UP000030762"/>
    </source>
</evidence>
<feature type="transmembrane region" description="Helical" evidence="15">
    <location>
        <begin position="374"/>
        <end position="399"/>
    </location>
</feature>
<dbReference type="STRING" id="1156394.T0QIG0"/>
<dbReference type="EMBL" id="JH767159">
    <property type="protein sequence ID" value="EQC33495.1"/>
    <property type="molecule type" value="Genomic_DNA"/>
</dbReference>
<evidence type="ECO:0000256" key="3">
    <source>
        <dbReference type="ARBA" id="ARBA00022553"/>
    </source>
</evidence>
<feature type="transmembrane region" description="Helical" evidence="15">
    <location>
        <begin position="579"/>
        <end position="606"/>
    </location>
</feature>
<keyword evidence="13" id="KW-0325">Glycoprotein</keyword>
<accession>T0QIG0</accession>
<evidence type="ECO:0000256" key="10">
    <source>
        <dbReference type="ARBA" id="ARBA00022989"/>
    </source>
</evidence>
<dbReference type="Gene3D" id="1.20.120.350">
    <property type="entry name" value="Voltage-gated potassium channels. Chain C"/>
    <property type="match status" value="3"/>
</dbReference>
<dbReference type="InterPro" id="IPR027359">
    <property type="entry name" value="Volt_channel_dom_sf"/>
</dbReference>
<feature type="transmembrane region" description="Helical" evidence="15">
    <location>
        <begin position="627"/>
        <end position="652"/>
    </location>
</feature>
<protein>
    <recommendedName>
        <fullName evidence="16">EF-hand domain-containing protein</fullName>
    </recommendedName>
</protein>
<evidence type="ECO:0000256" key="6">
    <source>
        <dbReference type="ARBA" id="ARBA00022692"/>
    </source>
</evidence>
<dbReference type="InterPro" id="IPR005821">
    <property type="entry name" value="Ion_trans_dom"/>
</dbReference>
<evidence type="ECO:0000256" key="11">
    <source>
        <dbReference type="ARBA" id="ARBA00023065"/>
    </source>
</evidence>
<dbReference type="AlphaFoldDB" id="T0QIG0"/>
<organism evidence="17 18">
    <name type="scientific">Saprolegnia diclina (strain VS20)</name>
    <dbReference type="NCBI Taxonomy" id="1156394"/>
    <lineage>
        <taxon>Eukaryota</taxon>
        <taxon>Sar</taxon>
        <taxon>Stramenopiles</taxon>
        <taxon>Oomycota</taxon>
        <taxon>Saprolegniomycetes</taxon>
        <taxon>Saprolegniales</taxon>
        <taxon>Saprolegniaceae</taxon>
        <taxon>Saprolegnia</taxon>
    </lineage>
</organism>
<dbReference type="PANTHER" id="PTHR45628">
    <property type="entry name" value="VOLTAGE-DEPENDENT CALCIUM CHANNEL TYPE A SUBUNIT ALPHA-1"/>
    <property type="match status" value="1"/>
</dbReference>
<evidence type="ECO:0000259" key="16">
    <source>
        <dbReference type="PROSITE" id="PS50222"/>
    </source>
</evidence>
<dbReference type="Gene3D" id="1.10.238.10">
    <property type="entry name" value="EF-hand"/>
    <property type="match status" value="1"/>
</dbReference>
<dbReference type="Pfam" id="PF00520">
    <property type="entry name" value="Ion_trans"/>
    <property type="match status" value="2"/>
</dbReference>
<dbReference type="OrthoDB" id="431720at2759"/>
<evidence type="ECO:0000256" key="15">
    <source>
        <dbReference type="SAM" id="Phobius"/>
    </source>
</evidence>
<evidence type="ECO:0000256" key="9">
    <source>
        <dbReference type="ARBA" id="ARBA00022882"/>
    </source>
</evidence>
<evidence type="ECO:0000256" key="1">
    <source>
        <dbReference type="ARBA" id="ARBA00004141"/>
    </source>
</evidence>
<feature type="transmembrane region" description="Helical" evidence="15">
    <location>
        <begin position="95"/>
        <end position="116"/>
    </location>
</feature>
<keyword evidence="11" id="KW-0406">Ion transport</keyword>
<evidence type="ECO:0000256" key="14">
    <source>
        <dbReference type="ARBA" id="ARBA00023303"/>
    </source>
</evidence>
<dbReference type="OMA" id="LCISWAS"/>
<feature type="transmembrane region" description="Helical" evidence="15">
    <location>
        <begin position="128"/>
        <end position="151"/>
    </location>
</feature>
<dbReference type="InterPro" id="IPR031649">
    <property type="entry name" value="GPHH_dom"/>
</dbReference>
<gene>
    <name evidence="17" type="ORF">SDRG_09004</name>
</gene>
<evidence type="ECO:0000256" key="8">
    <source>
        <dbReference type="ARBA" id="ARBA00022837"/>
    </source>
</evidence>
<dbReference type="Proteomes" id="UP000030762">
    <property type="component" value="Unassembled WGS sequence"/>
</dbReference>
<evidence type="ECO:0000256" key="5">
    <source>
        <dbReference type="ARBA" id="ARBA00022673"/>
    </source>
</evidence>
<sequence>MAPDRTVTSQFPRTMRKLREPCTVQRISLGCLTAKHPVRRVCIKILQSPWFDRAIILAVCCNTVILGLVDYENAWAEGPNPNMGVNKLIEQWNGVSLYIFVTEMCIKIVAMGFIFGDGAYLLDSWNRLDFIIVLSGMLSVFNIKVGFVRVLRVLRPLRTLHTFPGLKVLTNSLLASLPALGNVAILLAFIYVVFAILGMEIWRGTFHSRCRLTPFPVALPFDALNPPGASAYPVSAAYLAKVVANPAWYRCNKSDGAAYLVDETWNIRANCFWPLDSGLPMPQLCSSSGGRACSVTQTCGSNFDAYGNARFFDIAGPLLNFSIMSEPTFNANLNYGLTNFDNLGNTLMVILQVVTASGWMALTETAQWVGNPALAAIYFNLLLIIGMCFLLQLNMAVLFTEFEKAKDQQAKAAHARAYDPSHGSFIKRLSMVPPPPVSAAQSKRIDSTDIVVASAWRRCLVQWRLRIRQVVLTTAFRRVGIFITLSNVFVMSLNHTEMSYTFAYNCEVLNFTFMIYFGIESLLKMIALELRPFWAYVLTTVRCCANIVFTGIFTCEAILKLNAFGYAYFDDAWNRFDFTIVVFALVSIILPLVTTSVSLGAELTVVRVFRVGRALRLIKKAKLMKNLFDTLTVSLPAVGNVTSLLMLLFYIYSAVGVQLFAKVAFDNQLIHSYQNFQNFFRALQALIGFSTGENWNNFTWEIYYTSPATNPNCDDRTFNDHMCGFNDTDPDCIPLDGCGSWFIVPFMYSMYLIIGYLGMNLFSGIVIDAIGDSSAASPVNPATLAEFADRWAEFDPQGGGLITAEELADFLYTVYPPFGFKSVPGFTRRRVVIAIGELDIPVYDKIYVHFKDVPRALVMRVLAEGSVTKYNEINKLMDQLGINKQFDELWHRRRGKKQKDRLSMREVGRVKEYSATIMIQRFVQRARAKRLRAKIAATEGSSADPEPPCESAAVHGECLMSVDAEAHEAATAIT</sequence>
<feature type="transmembrane region" description="Helical" evidence="15">
    <location>
        <begin position="470"/>
        <end position="490"/>
    </location>
</feature>
<keyword evidence="8" id="KW-0106">Calcium</keyword>
<keyword evidence="10 15" id="KW-1133">Transmembrane helix</keyword>
<feature type="transmembrane region" description="Helical" evidence="15">
    <location>
        <begin position="535"/>
        <end position="559"/>
    </location>
</feature>
<dbReference type="GO" id="GO:0005509">
    <property type="term" value="F:calcium ion binding"/>
    <property type="evidence" value="ECO:0007669"/>
    <property type="project" value="InterPro"/>
</dbReference>
<dbReference type="InParanoid" id="T0QIG0"/>
<dbReference type="InterPro" id="IPR050599">
    <property type="entry name" value="VDCC_alpha-1_subunit"/>
</dbReference>
<dbReference type="SUPFAM" id="SSF81324">
    <property type="entry name" value="Voltage-gated potassium channels"/>
    <property type="match status" value="2"/>
</dbReference>
<name>T0QIG0_SAPDV</name>
<dbReference type="GO" id="GO:0098703">
    <property type="term" value="P:calcium ion import across plasma membrane"/>
    <property type="evidence" value="ECO:0007669"/>
    <property type="project" value="TreeGrafter"/>
</dbReference>
<evidence type="ECO:0000256" key="12">
    <source>
        <dbReference type="ARBA" id="ARBA00023136"/>
    </source>
</evidence>
<keyword evidence="6 15" id="KW-0812">Transmembrane</keyword>
<dbReference type="Gene3D" id="1.10.287.70">
    <property type="match status" value="2"/>
</dbReference>
<keyword evidence="14" id="KW-0407">Ion channel</keyword>
<feature type="transmembrane region" description="Helical" evidence="15">
    <location>
        <begin position="343"/>
        <end position="362"/>
    </location>
</feature>
<feature type="transmembrane region" description="Helical" evidence="15">
    <location>
        <begin position="179"/>
        <end position="202"/>
    </location>
</feature>
<feature type="domain" description="EF-hand" evidence="16">
    <location>
        <begin position="782"/>
        <end position="817"/>
    </location>
</feature>
<keyword evidence="9" id="KW-0851">Voltage-gated channel</keyword>
<keyword evidence="7" id="KW-0677">Repeat</keyword>
<keyword evidence="3" id="KW-0597">Phosphoprotein</keyword>
<proteinExistence type="predicted"/>
<dbReference type="InterPro" id="IPR002048">
    <property type="entry name" value="EF_hand_dom"/>
</dbReference>
<dbReference type="GO" id="GO:0008331">
    <property type="term" value="F:high voltage-gated calcium channel activity"/>
    <property type="evidence" value="ECO:0007669"/>
    <property type="project" value="TreeGrafter"/>
</dbReference>
<dbReference type="GO" id="GO:0005891">
    <property type="term" value="C:voltage-gated calcium channel complex"/>
    <property type="evidence" value="ECO:0007669"/>
    <property type="project" value="TreeGrafter"/>
</dbReference>
<evidence type="ECO:0000256" key="4">
    <source>
        <dbReference type="ARBA" id="ARBA00022568"/>
    </source>
</evidence>
<dbReference type="Pfam" id="PF16905">
    <property type="entry name" value="GPHH"/>
    <property type="match status" value="1"/>
</dbReference>
<dbReference type="PROSITE" id="PS50222">
    <property type="entry name" value="EF_HAND_2"/>
    <property type="match status" value="1"/>
</dbReference>
<evidence type="ECO:0000256" key="2">
    <source>
        <dbReference type="ARBA" id="ARBA00022448"/>
    </source>
</evidence>
<evidence type="ECO:0000313" key="17">
    <source>
        <dbReference type="EMBL" id="EQC33495.1"/>
    </source>
</evidence>
<dbReference type="RefSeq" id="XP_008613135.1">
    <property type="nucleotide sequence ID" value="XM_008614913.1"/>
</dbReference>
<dbReference type="PANTHER" id="PTHR45628:SF7">
    <property type="entry name" value="VOLTAGE-DEPENDENT CALCIUM CHANNEL TYPE A SUBUNIT ALPHA-1"/>
    <property type="match status" value="1"/>
</dbReference>
<keyword evidence="18" id="KW-1185">Reference proteome</keyword>
<dbReference type="GeneID" id="19949731"/>
<reference evidence="17 18" key="1">
    <citation type="submission" date="2012-04" db="EMBL/GenBank/DDBJ databases">
        <title>The Genome Sequence of Saprolegnia declina VS20.</title>
        <authorList>
            <consortium name="The Broad Institute Genome Sequencing Platform"/>
            <person name="Russ C."/>
            <person name="Nusbaum C."/>
            <person name="Tyler B."/>
            <person name="van West P."/>
            <person name="Dieguez-Uribeondo J."/>
            <person name="de Bruijn I."/>
            <person name="Tripathy S."/>
            <person name="Jiang R."/>
            <person name="Young S.K."/>
            <person name="Zeng Q."/>
            <person name="Gargeya S."/>
            <person name="Fitzgerald M."/>
            <person name="Haas B."/>
            <person name="Abouelleil A."/>
            <person name="Alvarado L."/>
            <person name="Arachchi H.M."/>
            <person name="Berlin A."/>
            <person name="Chapman S.B."/>
            <person name="Goldberg J."/>
            <person name="Griggs A."/>
            <person name="Gujja S."/>
            <person name="Hansen M."/>
            <person name="Howarth C."/>
            <person name="Imamovic A."/>
            <person name="Larimer J."/>
            <person name="McCowen C."/>
            <person name="Montmayeur A."/>
            <person name="Murphy C."/>
            <person name="Neiman D."/>
            <person name="Pearson M."/>
            <person name="Priest M."/>
            <person name="Roberts A."/>
            <person name="Saif S."/>
            <person name="Shea T."/>
            <person name="Sisk P."/>
            <person name="Sykes S."/>
            <person name="Wortman J."/>
            <person name="Nusbaum C."/>
            <person name="Birren B."/>
        </authorList>
    </citation>
    <scope>NUCLEOTIDE SEQUENCE [LARGE SCALE GENOMIC DNA]</scope>
    <source>
        <strain evidence="17 18">VS20</strain>
    </source>
</reference>
<keyword evidence="2" id="KW-0813">Transport</keyword>
<evidence type="ECO:0000256" key="7">
    <source>
        <dbReference type="ARBA" id="ARBA00022737"/>
    </source>
</evidence>
<comment type="subcellular location">
    <subcellularLocation>
        <location evidence="1">Membrane</location>
        <topology evidence="1">Multi-pass membrane protein</topology>
    </subcellularLocation>
</comment>
<dbReference type="eggNOG" id="KOG2301">
    <property type="taxonomic scope" value="Eukaryota"/>
</dbReference>
<dbReference type="VEuPathDB" id="FungiDB:SDRG_09004"/>
<keyword evidence="12 15" id="KW-0472">Membrane</keyword>
<evidence type="ECO:0000256" key="13">
    <source>
        <dbReference type="ARBA" id="ARBA00023180"/>
    </source>
</evidence>
<keyword evidence="4" id="KW-0109">Calcium transport</keyword>